<feature type="chain" id="PRO_5002197104" evidence="1">
    <location>
        <begin position="27"/>
        <end position="295"/>
    </location>
</feature>
<dbReference type="PATRIC" id="fig|270351.10.peg.502"/>
<evidence type="ECO:0000313" key="3">
    <source>
        <dbReference type="Proteomes" id="UP000061432"/>
    </source>
</evidence>
<sequence>MIPMKLTTLLRAALVVCLFAPAAVMAQTPIGALAVDGIVPAYQLNGFGPVTVDRATGGLRVLCVGGCAGGSGSTGSVTAPGTSGSQAQAVQGINGGVPLPISAASLPLPAGAATAANQTASTAAPGSVPSLLVGIQGGGGNAIPILTSAGQYLASLLTRSDGQALALVTDLRGQAKISETGSSDPLVGIVPAVTQAGTSVVGKANQGNLYSAYAVNSTTTAGYLACINATAAPAAGAAITPVDVATLAGTIGATATLNYGAGPPNGYSTGIVCLVTTSLTTYTAGGNAFMQARVR</sequence>
<protein>
    <submittedName>
        <fullName evidence="2">Uncharacterized protein</fullName>
    </submittedName>
</protein>
<reference evidence="2 3" key="1">
    <citation type="journal article" date="2015" name="Genome Announc.">
        <title>Complete Genome Sequence of Methylobacterium aquaticum Strain 22A, Isolated from Racomitrium japonicum Moss.</title>
        <authorList>
            <person name="Tani A."/>
            <person name="Ogura Y."/>
            <person name="Hayashi T."/>
            <person name="Kimbara K."/>
        </authorList>
    </citation>
    <scope>NUCLEOTIDE SEQUENCE [LARGE SCALE GENOMIC DNA]</scope>
    <source>
        <strain evidence="2 3">MA-22A</strain>
    </source>
</reference>
<dbReference type="EMBL" id="AP014704">
    <property type="protein sequence ID" value="BAQ43978.1"/>
    <property type="molecule type" value="Genomic_DNA"/>
</dbReference>
<evidence type="ECO:0000256" key="1">
    <source>
        <dbReference type="SAM" id="SignalP"/>
    </source>
</evidence>
<feature type="signal peptide" evidence="1">
    <location>
        <begin position="1"/>
        <end position="26"/>
    </location>
</feature>
<proteinExistence type="predicted"/>
<dbReference type="Proteomes" id="UP000061432">
    <property type="component" value="Chromosome"/>
</dbReference>
<reference evidence="3" key="2">
    <citation type="submission" date="2015-01" db="EMBL/GenBank/DDBJ databases">
        <title>Complete genome sequence of Methylobacterium aquaticum strain 22A.</title>
        <authorList>
            <person name="Tani A."/>
            <person name="Ogura Y."/>
            <person name="Hayashi T."/>
        </authorList>
    </citation>
    <scope>NUCLEOTIDE SEQUENCE [LARGE SCALE GENOMIC DNA]</scope>
    <source>
        <strain evidence="3">MA-22A</strain>
    </source>
</reference>
<dbReference type="KEGG" id="maqu:Maq22A_c02505"/>
<organism evidence="2 3">
    <name type="scientific">Methylobacterium aquaticum</name>
    <dbReference type="NCBI Taxonomy" id="270351"/>
    <lineage>
        <taxon>Bacteria</taxon>
        <taxon>Pseudomonadati</taxon>
        <taxon>Pseudomonadota</taxon>
        <taxon>Alphaproteobacteria</taxon>
        <taxon>Hyphomicrobiales</taxon>
        <taxon>Methylobacteriaceae</taxon>
        <taxon>Methylobacterium</taxon>
    </lineage>
</organism>
<name>A0A0C6F6L6_9HYPH</name>
<accession>A0A0C6F6L6</accession>
<evidence type="ECO:0000313" key="2">
    <source>
        <dbReference type="EMBL" id="BAQ43978.1"/>
    </source>
</evidence>
<gene>
    <name evidence="2" type="ORF">Maq22A_c02505</name>
</gene>
<keyword evidence="1" id="KW-0732">Signal</keyword>
<dbReference type="AlphaFoldDB" id="A0A0C6F6L6"/>
<dbReference type="STRING" id="270351.Maq22A_c02505"/>